<evidence type="ECO:0000313" key="2">
    <source>
        <dbReference type="EMBL" id="SEC63237.1"/>
    </source>
</evidence>
<dbReference type="OrthoDB" id="9775975at2"/>
<dbReference type="PANTHER" id="PTHR38592">
    <property type="entry name" value="BLL4819 PROTEIN"/>
    <property type="match status" value="1"/>
</dbReference>
<accession>A0A1H4U3G6</accession>
<dbReference type="Pfam" id="PF10129">
    <property type="entry name" value="OpgC_C"/>
    <property type="match status" value="1"/>
</dbReference>
<dbReference type="AlphaFoldDB" id="A0A1H4U3G6"/>
<dbReference type="PANTHER" id="PTHR38592:SF3">
    <property type="entry name" value="BLL4819 PROTEIN"/>
    <property type="match status" value="1"/>
</dbReference>
<keyword evidence="1" id="KW-0812">Transmembrane</keyword>
<dbReference type="PIRSF" id="PIRSF028704">
    <property type="entry name" value="UPC028704"/>
    <property type="match status" value="1"/>
</dbReference>
<keyword evidence="1" id="KW-1133">Transmembrane helix</keyword>
<feature type="transmembrane region" description="Helical" evidence="1">
    <location>
        <begin position="351"/>
        <end position="368"/>
    </location>
</feature>
<dbReference type="Proteomes" id="UP000198992">
    <property type="component" value="Unassembled WGS sequence"/>
</dbReference>
<feature type="transmembrane region" description="Helical" evidence="1">
    <location>
        <begin position="89"/>
        <end position="110"/>
    </location>
</feature>
<evidence type="ECO:0000313" key="3">
    <source>
        <dbReference type="Proteomes" id="UP000198992"/>
    </source>
</evidence>
<gene>
    <name evidence="2" type="ORF">SAMN05444164_2325</name>
</gene>
<proteinExistence type="predicted"/>
<dbReference type="InterPro" id="IPR014550">
    <property type="entry name" value="UCP028704_OpgC"/>
</dbReference>
<feature type="transmembrane region" description="Helical" evidence="1">
    <location>
        <begin position="47"/>
        <end position="69"/>
    </location>
</feature>
<feature type="transmembrane region" description="Helical" evidence="1">
    <location>
        <begin position="242"/>
        <end position="262"/>
    </location>
</feature>
<protein>
    <recommendedName>
        <fullName evidence="4">OpgC protein</fullName>
    </recommendedName>
</protein>
<dbReference type="RefSeq" id="WP_092115617.1">
    <property type="nucleotide sequence ID" value="NZ_FNTH01000001.1"/>
</dbReference>
<keyword evidence="1" id="KW-0472">Membrane</keyword>
<organism evidence="2 3">
    <name type="scientific">Bradyrhizobium erythrophlei</name>
    <dbReference type="NCBI Taxonomy" id="1437360"/>
    <lineage>
        <taxon>Bacteria</taxon>
        <taxon>Pseudomonadati</taxon>
        <taxon>Pseudomonadota</taxon>
        <taxon>Alphaproteobacteria</taxon>
        <taxon>Hyphomicrobiales</taxon>
        <taxon>Nitrobacteraceae</taxon>
        <taxon>Bradyrhizobium</taxon>
    </lineage>
</organism>
<dbReference type="EMBL" id="FNTH01000001">
    <property type="protein sequence ID" value="SEC63237.1"/>
    <property type="molecule type" value="Genomic_DNA"/>
</dbReference>
<evidence type="ECO:0000256" key="1">
    <source>
        <dbReference type="SAM" id="Phobius"/>
    </source>
</evidence>
<name>A0A1H4U3G6_9BRAD</name>
<reference evidence="2 3" key="1">
    <citation type="submission" date="2016-10" db="EMBL/GenBank/DDBJ databases">
        <authorList>
            <person name="de Groot N.N."/>
        </authorList>
    </citation>
    <scope>NUCLEOTIDE SEQUENCE [LARGE SCALE GENOMIC DNA]</scope>
    <source>
        <strain evidence="2 3">MT12</strain>
    </source>
</reference>
<feature type="transmembrane region" description="Helical" evidence="1">
    <location>
        <begin position="322"/>
        <end position="345"/>
    </location>
</feature>
<feature type="transmembrane region" description="Helical" evidence="1">
    <location>
        <begin position="201"/>
        <end position="221"/>
    </location>
</feature>
<evidence type="ECO:0008006" key="4">
    <source>
        <dbReference type="Google" id="ProtNLM"/>
    </source>
</evidence>
<sequence>MTSTTNAEIARADGDLRIALLLGIANWFLFLDHVPHNVVSALTMRNFGFSGATDLFVFIGGYAVTLIYARMALERGFVVAATRIFKRVWQLYAAYIVLFVIYVELISYVATRTAAPEIISEFNITGFIDHPIRTLIYGLFLQAKPLNLDVLQLTIALMAFQPFVVLGLLYVPNATLLASVALYATARVFDLNLTSYPYGDWYLNPFCWQLLFVMGGWLALIGTRYAPAIRAMQAVAALRATALLYLLFALTIVSSSDIPALAQMMPSGLSDMLLQNDREDVAPHRILHFLTLTFLFTWLVPRDWGYLRSYALQPIIKCGEEWLAVFCAGVFLSFAAHLILITGPYSLTRQVAVSLAGLAAMTAVAYYVSWSKQQDNKSAVGAHS</sequence>
<feature type="transmembrane region" description="Helical" evidence="1">
    <location>
        <begin position="282"/>
        <end position="301"/>
    </location>
</feature>